<protein>
    <submittedName>
        <fullName evidence="1">Uncharacterized protein</fullName>
    </submittedName>
</protein>
<sequence>MPQQLGIIVLVDTANALADRTLSGNTYWFDNQKLHGSENQGTENLVSAINGSHWMDGSQATEQVLNWLPYSLGSLPPSVPRGYRAERSRFSDEEALADLEAVLNSPGTPDAARLEHLRQTLGKRTRGRGDGRQGEKVLDVTGNVVTDVAGQAHTYPPPVITDIYGQAVDEKVMFPAEYGSPDLVTDGWYWAASVDTSRPGVYPYTLRVQLHDLVARDGDVGWEPVNFTCRSTLKITTEAKRNGFTKSGLGYLPVPPQS</sequence>
<dbReference type="EMBL" id="JBJVNI010000003">
    <property type="protein sequence ID" value="MFM9608383.1"/>
    <property type="molecule type" value="Genomic_DNA"/>
</dbReference>
<accession>A0ABW9HJZ5</accession>
<keyword evidence="2" id="KW-1185">Reference proteome</keyword>
<proteinExistence type="predicted"/>
<gene>
    <name evidence="1" type="ORF">ACKI18_06635</name>
</gene>
<evidence type="ECO:0000313" key="2">
    <source>
        <dbReference type="Proteomes" id="UP001631957"/>
    </source>
</evidence>
<evidence type="ECO:0000313" key="1">
    <source>
        <dbReference type="EMBL" id="MFM9608383.1"/>
    </source>
</evidence>
<dbReference type="Proteomes" id="UP001631957">
    <property type="component" value="Unassembled WGS sequence"/>
</dbReference>
<comment type="caution">
    <text evidence="1">The sequence shown here is derived from an EMBL/GenBank/DDBJ whole genome shotgun (WGS) entry which is preliminary data.</text>
</comment>
<organism evidence="1 2">
    <name type="scientific">Streptomyces niveiscabiei</name>
    <dbReference type="NCBI Taxonomy" id="164115"/>
    <lineage>
        <taxon>Bacteria</taxon>
        <taxon>Bacillati</taxon>
        <taxon>Actinomycetota</taxon>
        <taxon>Actinomycetes</taxon>
        <taxon>Kitasatosporales</taxon>
        <taxon>Streptomycetaceae</taxon>
        <taxon>Streptomyces</taxon>
    </lineage>
</organism>
<name>A0ABW9HJZ5_9ACTN</name>
<reference evidence="1 2" key="1">
    <citation type="submission" date="2024-12" db="EMBL/GenBank/DDBJ databases">
        <title>Forecasting of Potato common scab and diversities of Pathogenic streptomyces spp. in china.</title>
        <authorList>
            <person name="Handique U."/>
            <person name="Wu J."/>
        </authorList>
    </citation>
    <scope>NUCLEOTIDE SEQUENCE [LARGE SCALE GENOMIC DNA]</scope>
    <source>
        <strain evidence="1 2">ZRIMU1530</strain>
    </source>
</reference>
<dbReference type="RefSeq" id="WP_409120729.1">
    <property type="nucleotide sequence ID" value="NZ_JBJVNI010000003.1"/>
</dbReference>